<organism evidence="2 3">
    <name type="scientific">Hymenoscyphus albidus</name>
    <dbReference type="NCBI Taxonomy" id="595503"/>
    <lineage>
        <taxon>Eukaryota</taxon>
        <taxon>Fungi</taxon>
        <taxon>Dikarya</taxon>
        <taxon>Ascomycota</taxon>
        <taxon>Pezizomycotina</taxon>
        <taxon>Leotiomycetes</taxon>
        <taxon>Helotiales</taxon>
        <taxon>Helotiaceae</taxon>
        <taxon>Hymenoscyphus</taxon>
    </lineage>
</organism>
<evidence type="ECO:0000313" key="3">
    <source>
        <dbReference type="Proteomes" id="UP000701801"/>
    </source>
</evidence>
<evidence type="ECO:0000313" key="2">
    <source>
        <dbReference type="EMBL" id="CAG8979578.1"/>
    </source>
</evidence>
<accession>A0A9N9LTH3</accession>
<feature type="compositionally biased region" description="Basic and acidic residues" evidence="1">
    <location>
        <begin position="222"/>
        <end position="246"/>
    </location>
</feature>
<keyword evidence="3" id="KW-1185">Reference proteome</keyword>
<dbReference type="EMBL" id="CAJVRM010000322">
    <property type="protein sequence ID" value="CAG8979578.1"/>
    <property type="molecule type" value="Genomic_DNA"/>
</dbReference>
<reference evidence="2" key="1">
    <citation type="submission" date="2021-07" db="EMBL/GenBank/DDBJ databases">
        <authorList>
            <person name="Durling M."/>
        </authorList>
    </citation>
    <scope>NUCLEOTIDE SEQUENCE</scope>
</reference>
<proteinExistence type="predicted"/>
<feature type="compositionally biased region" description="Polar residues" evidence="1">
    <location>
        <begin position="271"/>
        <end position="291"/>
    </location>
</feature>
<evidence type="ECO:0000256" key="1">
    <source>
        <dbReference type="SAM" id="MobiDB-lite"/>
    </source>
</evidence>
<dbReference type="AlphaFoldDB" id="A0A9N9LTH3"/>
<dbReference type="Proteomes" id="UP000701801">
    <property type="component" value="Unassembled WGS sequence"/>
</dbReference>
<protein>
    <submittedName>
        <fullName evidence="2">Uncharacterized protein</fullName>
    </submittedName>
</protein>
<name>A0A9N9LTH3_9HELO</name>
<feature type="region of interest" description="Disordered" evidence="1">
    <location>
        <begin position="196"/>
        <end position="303"/>
    </location>
</feature>
<gene>
    <name evidence="2" type="ORF">HYALB_00010779</name>
</gene>
<comment type="caution">
    <text evidence="2">The sequence shown here is derived from an EMBL/GenBank/DDBJ whole genome shotgun (WGS) entry which is preliminary data.</text>
</comment>
<sequence length="303" mass="33626">MEGSLQDKRSNMNVRQLLILAQFQFSKRANEGVLQSQNNYPVVHNPPGSQYFNPHFLHGPQQPAFLHPANPNSPGQPPIAMGPSLQANRQASPYQGQPFGYPPPIRMPHHQPGGPPLDPVLQDILDKIKSLRLAVEGIRSVQKDSVASAATDNVRIAKLEGFVGNLNMTDDRTRISELESEVAILRAEIDALRPILTPTPLDSDPPNITRGRELSVELGPENDVKKGELEPENHGIKRELQVEPENRRKKTQSEPVNRGKKRQLEPENNGKKGNSTSTKRYGMRSNSNDNGHAQKKAERQKSG</sequence>
<dbReference type="OrthoDB" id="10363108at2759"/>